<dbReference type="AlphaFoldDB" id="A0A385DBA7"/>
<dbReference type="Proteomes" id="UP000259636">
    <property type="component" value="Chromosome"/>
</dbReference>
<dbReference type="RefSeq" id="WP_101277005.1">
    <property type="nucleotide sequence ID" value="NZ_CP031742.1"/>
</dbReference>
<dbReference type="GeneID" id="300114919"/>
<evidence type="ECO:0000313" key="2">
    <source>
        <dbReference type="Proteomes" id="UP000259636"/>
    </source>
</evidence>
<protein>
    <submittedName>
        <fullName evidence="1">Uncharacterized protein</fullName>
    </submittedName>
</protein>
<organism evidence="1 2">
    <name type="scientific">Streptomyces koyangensis</name>
    <dbReference type="NCBI Taxonomy" id="188770"/>
    <lineage>
        <taxon>Bacteria</taxon>
        <taxon>Bacillati</taxon>
        <taxon>Actinomycetota</taxon>
        <taxon>Actinomycetes</taxon>
        <taxon>Kitasatosporales</taxon>
        <taxon>Streptomycetaceae</taxon>
        <taxon>Streptomyces</taxon>
        <taxon>Streptomyces aurantiacus group</taxon>
    </lineage>
</organism>
<dbReference type="EMBL" id="CP031742">
    <property type="protein sequence ID" value="AXQ55260.1"/>
    <property type="molecule type" value="Genomic_DNA"/>
</dbReference>
<reference evidence="1 2" key="1">
    <citation type="submission" date="2018-08" db="EMBL/GenBank/DDBJ databases">
        <authorList>
            <person name="Ferrada E.E."/>
            <person name="Latorre B.A."/>
        </authorList>
    </citation>
    <scope>NUCLEOTIDE SEQUENCE [LARGE SCALE GENOMIC DNA]</scope>
    <source>
        <strain evidence="1 2">VK-A60T</strain>
    </source>
</reference>
<proteinExistence type="predicted"/>
<accession>A0A385DBA7</accession>
<evidence type="ECO:0000313" key="1">
    <source>
        <dbReference type="EMBL" id="AXQ55260.1"/>
    </source>
</evidence>
<sequence length="154" mass="17187">MESVIASAIAVLGTLLGAVATLAIQRGTAERGHRFTRDEKLRQERLDAYVTYAGALVDYRRCLIHLWFCLHESPPPENPDEVRIRSYDLRTRAQESLFRVQMLTADEELGLAGSRLLDEVSELHKAGSRGELDEGRERTRDGIAGLVREAKGAL</sequence>
<name>A0A385DBA7_9ACTN</name>
<gene>
    <name evidence="1" type="ORF">D0C37_12045</name>
</gene>
<dbReference type="KEGG" id="sky:D0C37_12045"/>